<accession>A0A540MKT1</accession>
<evidence type="ECO:0000313" key="3">
    <source>
        <dbReference type="EMBL" id="TQD99387.1"/>
    </source>
</evidence>
<dbReference type="GO" id="GO:0002151">
    <property type="term" value="F:G-quadruplex RNA binding"/>
    <property type="evidence" value="ECO:0007669"/>
    <property type="project" value="InterPro"/>
</dbReference>
<dbReference type="GO" id="GO:0031011">
    <property type="term" value="C:Ino80 complex"/>
    <property type="evidence" value="ECO:0007669"/>
    <property type="project" value="InterPro"/>
</dbReference>
<evidence type="ECO:0000313" key="4">
    <source>
        <dbReference type="Proteomes" id="UP000315295"/>
    </source>
</evidence>
<feature type="domain" description="FHA" evidence="2">
    <location>
        <begin position="754"/>
        <end position="810"/>
    </location>
</feature>
<dbReference type="PANTHER" id="PTHR13233:SF13">
    <property type="entry name" value="FHA DOMAIN-CONTAINING PROTEIN"/>
    <property type="match status" value="1"/>
</dbReference>
<dbReference type="InterPro" id="IPR000253">
    <property type="entry name" value="FHA_dom"/>
</dbReference>
<reference evidence="3 4" key="1">
    <citation type="journal article" date="2019" name="G3 (Bethesda)">
        <title>Sequencing of a Wild Apple (Malus baccata) Genome Unravels the Differences Between Cultivated and Wild Apple Species Regarding Disease Resistance and Cold Tolerance.</title>
        <authorList>
            <person name="Chen X."/>
        </authorList>
    </citation>
    <scope>NUCLEOTIDE SEQUENCE [LARGE SCALE GENOMIC DNA]</scope>
    <source>
        <strain evidence="4">cv. Shandingzi</strain>
        <tissue evidence="3">Leaves</tissue>
    </source>
</reference>
<dbReference type="PANTHER" id="PTHR13233">
    <property type="entry name" value="MICROSPHERULE PROTEIN 1"/>
    <property type="match status" value="1"/>
</dbReference>
<name>A0A540MKT1_MALBA</name>
<feature type="region of interest" description="Disordered" evidence="1">
    <location>
        <begin position="528"/>
        <end position="569"/>
    </location>
</feature>
<dbReference type="Pfam" id="PF13325">
    <property type="entry name" value="MCRS_N"/>
    <property type="match status" value="1"/>
</dbReference>
<dbReference type="Proteomes" id="UP000315295">
    <property type="component" value="Unassembled WGS sequence"/>
</dbReference>
<dbReference type="AlphaFoldDB" id="A0A540MKT1"/>
<evidence type="ECO:0000259" key="2">
    <source>
        <dbReference type="PROSITE" id="PS50006"/>
    </source>
</evidence>
<feature type="compositionally biased region" description="Polar residues" evidence="1">
    <location>
        <begin position="600"/>
        <end position="619"/>
    </location>
</feature>
<feature type="region of interest" description="Disordered" evidence="1">
    <location>
        <begin position="598"/>
        <end position="620"/>
    </location>
</feature>
<dbReference type="Pfam" id="PF00498">
    <property type="entry name" value="FHA"/>
    <property type="match status" value="1"/>
</dbReference>
<dbReference type="EMBL" id="VIEB01000237">
    <property type="protein sequence ID" value="TQD99387.1"/>
    <property type="molecule type" value="Genomic_DNA"/>
</dbReference>
<feature type="compositionally biased region" description="Basic and acidic residues" evidence="1">
    <location>
        <begin position="851"/>
        <end position="866"/>
    </location>
</feature>
<evidence type="ECO:0000256" key="1">
    <source>
        <dbReference type="SAM" id="MobiDB-lite"/>
    </source>
</evidence>
<dbReference type="Gene3D" id="2.60.200.20">
    <property type="match status" value="1"/>
</dbReference>
<feature type="region of interest" description="Disordered" evidence="1">
    <location>
        <begin position="641"/>
        <end position="666"/>
    </location>
</feature>
<dbReference type="SMART" id="SM00240">
    <property type="entry name" value="FHA"/>
    <property type="match status" value="1"/>
</dbReference>
<dbReference type="InterPro" id="IPR008984">
    <property type="entry name" value="SMAD_FHA_dom_sf"/>
</dbReference>
<sequence length="866" mass="94525">MEAVASAPPWMPEDDLRLKDAMETGASLEALARGAVRFSRKFTIGELRERWCSLLYDADVSAEASARLVKLEGCNSNSASKASRFSRSRGLQRKSDSIRKHYYAMQKRLGDVNSVDPDSYQKEFFDRNFLFRPDIDNGEAFEENFGAGDHNQPLFLDCDVDNGDAANAFHGGERVSIGNHGAEGGGERVSIGNHGAEGGGERVSIGNHGVEGGGECVSIGNQGVEGGGECVPIGNHVVEGIVGEGCSNEFVEQVSLLPGNELGENAFCRDNACQDLPSHRDDAIDFGNALDAEDIGPSHASVDEPLWKTIEDVRAPEMPMDVSMGVNGDDAKKTLVVTDDMDVDNIGSSQYDDIHSEEVFNDELIRSVTVSGGDYADIDLANEYELAFMYASCKESMDKSSSENLNPISLSKTKDVHENDVPSHSGQDLPPKFVSDSCQVVTDNMQAAEMDVAAELSHSGQDDQHVISCSEANMTASTSVPHPLTPERNHEEMICTLNSEDPEIPCNDDIFPSTATVHAVGEPTLKGAHELASSTGKRKCDQQRKEEDPARPFKVPRMAGYDTSAENSPNHALGSFGVKAPYGDSKCVASVSKHDKNVIADQSQSRSAHAPSKSITNQGLKEEGLEAPFTIAELAPLCAEGSTTFPEPEANPSVLDREESEEEYDDDADIPCYSDIEAMASINSSILEMDLYPLDQDSYISSEVLEYQNEDSKRKFMRLEQCARSSMQRTLASKGALAVLYGNQIKEYIKKTEVIIGRSTEDNEVDIDLGKEGRHKKISRRQALIKMEGDGSFSLKNLGKSSIFLNGEEVASGQRVSLSSSNLIEIRDMYFNLETNHKSVRQYLGRIGQQSEDKHTKFEWSPERGP</sequence>
<proteinExistence type="predicted"/>
<feature type="region of interest" description="Disordered" evidence="1">
    <location>
        <begin position="846"/>
        <end position="866"/>
    </location>
</feature>
<comment type="caution">
    <text evidence="3">The sequence shown here is derived from an EMBL/GenBank/DDBJ whole genome shotgun (WGS) entry which is preliminary data.</text>
</comment>
<dbReference type="CDD" id="cd22687">
    <property type="entry name" value="FHA_MCRS1"/>
    <property type="match status" value="1"/>
</dbReference>
<dbReference type="SUPFAM" id="SSF49879">
    <property type="entry name" value="SMAD/FHA domain"/>
    <property type="match status" value="1"/>
</dbReference>
<dbReference type="PROSITE" id="PS50006">
    <property type="entry name" value="FHA_DOMAIN"/>
    <property type="match status" value="1"/>
</dbReference>
<dbReference type="STRING" id="106549.A0A540MKT1"/>
<organism evidence="3 4">
    <name type="scientific">Malus baccata</name>
    <name type="common">Siberian crab apple</name>
    <name type="synonym">Pyrus baccata</name>
    <dbReference type="NCBI Taxonomy" id="106549"/>
    <lineage>
        <taxon>Eukaryota</taxon>
        <taxon>Viridiplantae</taxon>
        <taxon>Streptophyta</taxon>
        <taxon>Embryophyta</taxon>
        <taxon>Tracheophyta</taxon>
        <taxon>Spermatophyta</taxon>
        <taxon>Magnoliopsida</taxon>
        <taxon>eudicotyledons</taxon>
        <taxon>Gunneridae</taxon>
        <taxon>Pentapetalae</taxon>
        <taxon>rosids</taxon>
        <taxon>fabids</taxon>
        <taxon>Rosales</taxon>
        <taxon>Rosaceae</taxon>
        <taxon>Amygdaloideae</taxon>
        <taxon>Maleae</taxon>
        <taxon>Malus</taxon>
    </lineage>
</organism>
<dbReference type="GO" id="GO:0044545">
    <property type="term" value="C:NSL complex"/>
    <property type="evidence" value="ECO:0007669"/>
    <property type="project" value="TreeGrafter"/>
</dbReference>
<feature type="compositionally biased region" description="Basic and acidic residues" evidence="1">
    <location>
        <begin position="538"/>
        <end position="551"/>
    </location>
</feature>
<dbReference type="GO" id="GO:0045944">
    <property type="term" value="P:positive regulation of transcription by RNA polymerase II"/>
    <property type="evidence" value="ECO:0007669"/>
    <property type="project" value="TreeGrafter"/>
</dbReference>
<keyword evidence="4" id="KW-1185">Reference proteome</keyword>
<dbReference type="GO" id="GO:0071339">
    <property type="term" value="C:MLL1 complex"/>
    <property type="evidence" value="ECO:0007669"/>
    <property type="project" value="InterPro"/>
</dbReference>
<gene>
    <name evidence="3" type="ORF">C1H46_015045</name>
</gene>
<dbReference type="InterPro" id="IPR037912">
    <property type="entry name" value="MCRS1"/>
</dbReference>
<protein>
    <recommendedName>
        <fullName evidence="2">FHA domain-containing protein</fullName>
    </recommendedName>
</protein>
<dbReference type="InterPro" id="IPR025999">
    <property type="entry name" value="MCRS_N"/>
</dbReference>